<dbReference type="KEGG" id="brh:RBRH_00613"/>
<evidence type="ECO:0000256" key="1">
    <source>
        <dbReference type="SAM" id="MobiDB-lite"/>
    </source>
</evidence>
<name>E5AUC0_MYCRK</name>
<dbReference type="Pfam" id="PF13663">
    <property type="entry name" value="DUF4148"/>
    <property type="match status" value="1"/>
</dbReference>
<dbReference type="EMBL" id="FR687360">
    <property type="protein sequence ID" value="CBW76694.1"/>
    <property type="molecule type" value="Genomic_DNA"/>
</dbReference>
<geneLocation type="plasmid" evidence="2 3">
    <name>pBRH01</name>
</geneLocation>
<protein>
    <submittedName>
        <fullName evidence="2">Uncharacterized protein</fullName>
    </submittedName>
</protein>
<organism evidence="2 3">
    <name type="scientific">Mycetohabitans rhizoxinica (strain DSM 19002 / CIP 109453 / HKI 454)</name>
    <name type="common">Paraburkholderia rhizoxinica</name>
    <dbReference type="NCBI Taxonomy" id="882378"/>
    <lineage>
        <taxon>Bacteria</taxon>
        <taxon>Pseudomonadati</taxon>
        <taxon>Pseudomonadota</taxon>
        <taxon>Betaproteobacteria</taxon>
        <taxon>Burkholderiales</taxon>
        <taxon>Burkholderiaceae</taxon>
        <taxon>Mycetohabitans</taxon>
    </lineage>
</organism>
<dbReference type="Proteomes" id="UP000007437">
    <property type="component" value="Plasmid pBRH01"/>
</dbReference>
<feature type="region of interest" description="Disordered" evidence="1">
    <location>
        <begin position="92"/>
        <end position="111"/>
    </location>
</feature>
<reference evidence="2 3" key="1">
    <citation type="journal article" date="2011" name="J. Bacteriol.">
        <title>Complete genome sequence of Burkholderia rhizoxinica, an endosymbiont of Rhizopus microsporus.</title>
        <authorList>
            <person name="Lackner G."/>
            <person name="Moebius N."/>
            <person name="Partida-Martinez L."/>
            <person name="Hertweck C."/>
        </authorList>
    </citation>
    <scope>NUCLEOTIDE SEQUENCE [LARGE SCALE GENOMIC DNA]</scope>
    <source>
        <strain evidence="3">DSM 19002 / CIP 109453 / HKI 454</strain>
        <plasmid evidence="2 3">pBRH01</plasmid>
    </source>
</reference>
<dbReference type="InterPro" id="IPR025421">
    <property type="entry name" value="DUF4148"/>
</dbReference>
<accession>E5AUC0</accession>
<proteinExistence type="predicted"/>
<evidence type="ECO:0000313" key="3">
    <source>
        <dbReference type="Proteomes" id="UP000007437"/>
    </source>
</evidence>
<keyword evidence="2" id="KW-0614">Plasmid</keyword>
<dbReference type="AlphaFoldDB" id="E5AUC0"/>
<dbReference type="HOGENOM" id="CLU_117081_4_0_4"/>
<dbReference type="eggNOG" id="ENOG50316R6">
    <property type="taxonomic scope" value="Bacteria"/>
</dbReference>
<sequence>MSSQAIWRDTSIIVRRFIMKSMFYAAVAASVFAVPIASFAQANAPLTRAQVQAELAQLEKAGYQPGLASPYYPADIQAAEARLSAQQTSSVGGVATGASRSGAGNAAVSPREPANEVNSVYFGQ</sequence>
<gene>
    <name evidence="2" type="ordered locus">RBRH_00613</name>
</gene>
<evidence type="ECO:0000313" key="2">
    <source>
        <dbReference type="EMBL" id="CBW76694.1"/>
    </source>
</evidence>